<dbReference type="GO" id="GO:0005886">
    <property type="term" value="C:plasma membrane"/>
    <property type="evidence" value="ECO:0007669"/>
    <property type="project" value="UniProtKB-SubCell"/>
</dbReference>
<evidence type="ECO:0000259" key="8">
    <source>
        <dbReference type="Pfam" id="PF02706"/>
    </source>
</evidence>
<dbReference type="Proteomes" id="UP000297776">
    <property type="component" value="Unassembled WGS sequence"/>
</dbReference>
<comment type="similarity">
    <text evidence="2">Belongs to the CpsC/CapA family.</text>
</comment>
<organism evidence="9 10">
    <name type="scientific">Jeotgalibacillus salarius</name>
    <dbReference type="NCBI Taxonomy" id="546023"/>
    <lineage>
        <taxon>Bacteria</taxon>
        <taxon>Bacillati</taxon>
        <taxon>Bacillota</taxon>
        <taxon>Bacilli</taxon>
        <taxon>Bacillales</taxon>
        <taxon>Caryophanaceae</taxon>
        <taxon>Jeotgalibacillus</taxon>
    </lineage>
</organism>
<dbReference type="InterPro" id="IPR003856">
    <property type="entry name" value="LPS_length_determ_N"/>
</dbReference>
<dbReference type="PANTHER" id="PTHR32309">
    <property type="entry name" value="TYROSINE-PROTEIN KINASE"/>
    <property type="match status" value="1"/>
</dbReference>
<keyword evidence="6 7" id="KW-0472">Membrane</keyword>
<evidence type="ECO:0000256" key="7">
    <source>
        <dbReference type="SAM" id="Phobius"/>
    </source>
</evidence>
<name>A0A4Y8LGB4_9BACL</name>
<keyword evidence="5 7" id="KW-1133">Transmembrane helix</keyword>
<evidence type="ECO:0000313" key="10">
    <source>
        <dbReference type="Proteomes" id="UP000297776"/>
    </source>
</evidence>
<feature type="domain" description="Polysaccharide chain length determinant N-terminal" evidence="8">
    <location>
        <begin position="6"/>
        <end position="95"/>
    </location>
</feature>
<feature type="transmembrane region" description="Helical" evidence="7">
    <location>
        <begin position="18"/>
        <end position="41"/>
    </location>
</feature>
<sequence length="258" mass="28693">MVDEIINFKELFKKIKRYLFLTITVAIFSAVIAGVVTFYYLTPVYQATAQLLINTEQNEQTGISFSNIQTDLQLINTYSVIIKSPVVLEQVAEELGGVFTTDELNEKIMVQTESSSQVVNLTVTDTDPLQAAEIANITADIFQNEIVDLMSVDNVRLLTPAAASTNQSPVEPNLIVNVAVSGLIGAMFTLTIAMMKEYLDITIKAEQDLAELDLPFLGAVNLLSDQKMKKIYTTKKSGEKVIPVRRDLYEDQKEKQTI</sequence>
<evidence type="ECO:0000256" key="3">
    <source>
        <dbReference type="ARBA" id="ARBA00022475"/>
    </source>
</evidence>
<proteinExistence type="inferred from homology"/>
<accession>A0A4Y8LGB4</accession>
<reference evidence="9 10" key="1">
    <citation type="submission" date="2019-03" db="EMBL/GenBank/DDBJ databases">
        <authorList>
            <person name="Yang Y."/>
        </authorList>
    </citation>
    <scope>NUCLEOTIDE SEQUENCE [LARGE SCALE GENOMIC DNA]</scope>
    <source>
        <strain evidence="9 10">ASL-1</strain>
    </source>
</reference>
<dbReference type="EMBL" id="SORX01000004">
    <property type="protein sequence ID" value="TFE01696.1"/>
    <property type="molecule type" value="Genomic_DNA"/>
</dbReference>
<protein>
    <submittedName>
        <fullName evidence="9">Capsular biosynthesis protein</fullName>
    </submittedName>
</protein>
<evidence type="ECO:0000256" key="4">
    <source>
        <dbReference type="ARBA" id="ARBA00022692"/>
    </source>
</evidence>
<comment type="caution">
    <text evidence="9">The sequence shown here is derived from an EMBL/GenBank/DDBJ whole genome shotgun (WGS) entry which is preliminary data.</text>
</comment>
<evidence type="ECO:0000256" key="6">
    <source>
        <dbReference type="ARBA" id="ARBA00023136"/>
    </source>
</evidence>
<keyword evidence="10" id="KW-1185">Reference proteome</keyword>
<dbReference type="PANTHER" id="PTHR32309:SF13">
    <property type="entry name" value="FERRIC ENTEROBACTIN TRANSPORT PROTEIN FEPE"/>
    <property type="match status" value="1"/>
</dbReference>
<evidence type="ECO:0000313" key="9">
    <source>
        <dbReference type="EMBL" id="TFE01696.1"/>
    </source>
</evidence>
<keyword evidence="3" id="KW-1003">Cell membrane</keyword>
<feature type="transmembrane region" description="Helical" evidence="7">
    <location>
        <begin position="174"/>
        <end position="195"/>
    </location>
</feature>
<dbReference type="InterPro" id="IPR050445">
    <property type="entry name" value="Bact_polysacc_biosynth/exp"/>
</dbReference>
<dbReference type="GO" id="GO:0004713">
    <property type="term" value="F:protein tyrosine kinase activity"/>
    <property type="evidence" value="ECO:0007669"/>
    <property type="project" value="TreeGrafter"/>
</dbReference>
<comment type="subcellular location">
    <subcellularLocation>
        <location evidence="1">Cell membrane</location>
        <topology evidence="1">Multi-pass membrane protein</topology>
    </subcellularLocation>
</comment>
<dbReference type="Pfam" id="PF02706">
    <property type="entry name" value="Wzz"/>
    <property type="match status" value="1"/>
</dbReference>
<dbReference type="AlphaFoldDB" id="A0A4Y8LGB4"/>
<evidence type="ECO:0000256" key="5">
    <source>
        <dbReference type="ARBA" id="ARBA00022989"/>
    </source>
</evidence>
<evidence type="ECO:0000256" key="1">
    <source>
        <dbReference type="ARBA" id="ARBA00004651"/>
    </source>
</evidence>
<gene>
    <name evidence="9" type="ORF">E2626_09005</name>
</gene>
<dbReference type="OrthoDB" id="2360475at2"/>
<keyword evidence="4 7" id="KW-0812">Transmembrane</keyword>
<evidence type="ECO:0000256" key="2">
    <source>
        <dbReference type="ARBA" id="ARBA00006683"/>
    </source>
</evidence>